<dbReference type="FunFam" id="2.60.40.640:FF:000009">
    <property type="entry name" value="Down syndrome critical region protein 3"/>
    <property type="match status" value="1"/>
</dbReference>
<name>A0AAE0QII8_9TELE</name>
<gene>
    <name evidence="7" type="ORF">QTP70_018289</name>
</gene>
<evidence type="ECO:0000256" key="6">
    <source>
        <dbReference type="ARBA" id="ARBA00093474"/>
    </source>
</evidence>
<dbReference type="GO" id="GO:0005768">
    <property type="term" value="C:endosome"/>
    <property type="evidence" value="ECO:0007669"/>
    <property type="project" value="UniProtKB-SubCell"/>
</dbReference>
<dbReference type="AlphaFoldDB" id="A0AAE0QII8"/>
<evidence type="ECO:0000256" key="1">
    <source>
        <dbReference type="ARBA" id="ARBA00004177"/>
    </source>
</evidence>
<organism evidence="7 8">
    <name type="scientific">Hemibagrus guttatus</name>
    <dbReference type="NCBI Taxonomy" id="175788"/>
    <lineage>
        <taxon>Eukaryota</taxon>
        <taxon>Metazoa</taxon>
        <taxon>Chordata</taxon>
        <taxon>Craniata</taxon>
        <taxon>Vertebrata</taxon>
        <taxon>Euteleostomi</taxon>
        <taxon>Actinopterygii</taxon>
        <taxon>Neopterygii</taxon>
        <taxon>Teleostei</taxon>
        <taxon>Ostariophysi</taxon>
        <taxon>Siluriformes</taxon>
        <taxon>Bagridae</taxon>
        <taxon>Hemibagrus</taxon>
    </lineage>
</organism>
<evidence type="ECO:0000313" key="8">
    <source>
        <dbReference type="Proteomes" id="UP001274896"/>
    </source>
</evidence>
<reference evidence="7" key="1">
    <citation type="submission" date="2023-06" db="EMBL/GenBank/DDBJ databases">
        <title>Male Hemibagrus guttatus genome.</title>
        <authorList>
            <person name="Bian C."/>
        </authorList>
    </citation>
    <scope>NUCLEOTIDE SEQUENCE</scope>
    <source>
        <strain evidence="7">Male_cb2023</strain>
        <tissue evidence="7">Muscle</tissue>
    </source>
</reference>
<evidence type="ECO:0000256" key="5">
    <source>
        <dbReference type="ARBA" id="ARBA00093280"/>
    </source>
</evidence>
<comment type="caution">
    <text evidence="7">The sequence shown here is derived from an EMBL/GenBank/DDBJ whole genome shotgun (WGS) entry which is preliminary data.</text>
</comment>
<keyword evidence="3" id="KW-0967">Endosome</keyword>
<keyword evidence="8" id="KW-1185">Reference proteome</keyword>
<dbReference type="EMBL" id="JAUCMX010000015">
    <property type="protein sequence ID" value="KAK3521790.1"/>
    <property type="molecule type" value="Genomic_DNA"/>
</dbReference>
<dbReference type="Pfam" id="PF03643">
    <property type="entry name" value="Vps26"/>
    <property type="match status" value="1"/>
</dbReference>
<proteinExistence type="inferred from homology"/>
<dbReference type="Gene3D" id="2.60.40.640">
    <property type="match status" value="2"/>
</dbReference>
<protein>
    <recommendedName>
        <fullName evidence="4">Vacuolar protein sorting-associated protein 26C</fullName>
    </recommendedName>
</protein>
<evidence type="ECO:0000256" key="4">
    <source>
        <dbReference type="ARBA" id="ARBA00067597"/>
    </source>
</evidence>
<comment type="similarity">
    <text evidence="2">Belongs to the VPS26 family.</text>
</comment>
<dbReference type="Proteomes" id="UP001274896">
    <property type="component" value="Unassembled WGS sequence"/>
</dbReference>
<evidence type="ECO:0000256" key="3">
    <source>
        <dbReference type="ARBA" id="ARBA00022753"/>
    </source>
</evidence>
<evidence type="ECO:0000256" key="2">
    <source>
        <dbReference type="ARBA" id="ARBA00009100"/>
    </source>
</evidence>
<comment type="function">
    <text evidence="5">Component of the commander complex that is essential for endosomal recycling of transmembrane cargos; the commander complex is composed of the CCC subcomplex and the retriever subcomplex. Component of the retriever complex, which is a heterotrimeric complex related to retromer cargo-selective complex (CSC) and essential for retromer-independent retrieval and recycling of numerous cargos such as integrin alpha-5/beta-1 (ITGA5:ITGB1). The recruitment of the retriever complex to the endosomal membrane involves CCC and WASH complexes. In the endosomes, drives the retriever and recycling of NxxY-motif-containing cargo proteins by coupling to SNX17, a cargo essential for the homeostatic maintenance of numerous cell surface proteins associated with processes that include cell migration, cell adhesion, nutrient supply and cell signaling.</text>
</comment>
<evidence type="ECO:0000313" key="7">
    <source>
        <dbReference type="EMBL" id="KAK3521790.1"/>
    </source>
</evidence>
<comment type="subcellular location">
    <subcellularLocation>
        <location evidence="1">Endosome</location>
    </subcellularLocation>
</comment>
<comment type="subunit">
    <text evidence="6">Component of the commander complex that is essential for endosomal recycling of transmembrane cargos; the commander complex is composed of the CCC subcomplex and the retriever subcomplex. Component of the heterotrimeric retriever complex consisting of VPS26C, VPS29 and VPS35L; within the complex interacts with VPS35L. Interacts with SNX17 (via C-terminus); the interaction is direct and associates SNX17 with the retriever complex. Interacts with SNX31; the interaction is direct.</text>
</comment>
<sequence length="498" mass="55249">MSVSLDLRLKRANKVYHEGEVLAGVVVITSKEAVQHQGISLTMEGLVNLQLSSKSVGVFEAFYNSVKPIQLISSNIEVAKPGKVPGGKTEIPFEFPLQAKGNKVLYETYHGVFVNIQYTLRCDMKRPLLAKDQSKTCEFMVHCQPQKSKVQLTPVDFTITPETLQNVREKSSLPKFLIRGHLDATNCVITQPLTGELVVESSEVAIKSIELQLVRVETCGCAEGYARDATEIQNIQIAEGDVCHGLPIPIYMVFPRLFTCPTLETTNFKVVREHRAETIYDPLEYSERLRRLNWGRGGTWCRSSNVLTGCWRLMLLQNETETWISSHNTATPAAPSSAYAFSHSPRESCRGGGTGMLLFHISLLNNHHDPNHSGFKAAHSTETALLAVTKEPHAAISAKLSSVLILLNLSAAFDTVNHKTLLSILRSLRIRGTAWEWFAGHSYQVTWRVLASSPRRLSTGVPQGSVLDTTASAWISAYLQTFHQLKLNPSKTELLVIS</sequence>
<dbReference type="InterPro" id="IPR028934">
    <property type="entry name" value="Vps26-related"/>
</dbReference>
<dbReference type="InterPro" id="IPR014752">
    <property type="entry name" value="Arrestin-like_C"/>
</dbReference>
<feature type="non-terminal residue" evidence="7">
    <location>
        <position position="1"/>
    </location>
</feature>
<dbReference type="PANTHER" id="PTHR12233">
    <property type="entry name" value="VACUOLAR PROTEIN SORTING 26 RELATED"/>
    <property type="match status" value="1"/>
</dbReference>
<dbReference type="GO" id="GO:0006886">
    <property type="term" value="P:intracellular protein transport"/>
    <property type="evidence" value="ECO:0007669"/>
    <property type="project" value="InterPro"/>
</dbReference>
<accession>A0AAE0QII8</accession>